<sequence>MTTGLPPKPDPQTGEPRPPRAPLEPGWKLAENKHKHGLSKVSQPPEGEGPILEWFYPTRGRALTFGAIAVTIMVVYFTWRDWGFGWTATWWLWLFIVPWPFIFLLAGRNVRISAGADWLIYGKNGLVKTYELTKVNVTVGGAAHYLDVEDRHGATLYVQINNLQLNRELWDLVYLGLLYSVHEGRAEVNKMAENYLALKIPLHLREWEYPQN</sequence>
<evidence type="ECO:0000256" key="2">
    <source>
        <dbReference type="SAM" id="Phobius"/>
    </source>
</evidence>
<gene>
    <name evidence="3" type="ORF">ATL45_4561</name>
    <name evidence="4" type="ORF">SAMN05421805_10294</name>
</gene>
<dbReference type="RefSeq" id="WP_093148131.1">
    <property type="nucleotide sequence ID" value="NZ_FOUP01000002.1"/>
</dbReference>
<dbReference type="OrthoDB" id="4460669at2"/>
<protein>
    <submittedName>
        <fullName evidence="4">Uncharacterized protein</fullName>
    </submittedName>
</protein>
<evidence type="ECO:0000313" key="5">
    <source>
        <dbReference type="Proteomes" id="UP000199398"/>
    </source>
</evidence>
<feature type="transmembrane region" description="Helical" evidence="2">
    <location>
        <begin position="62"/>
        <end position="79"/>
    </location>
</feature>
<keyword evidence="2" id="KW-0472">Membrane</keyword>
<evidence type="ECO:0000313" key="4">
    <source>
        <dbReference type="EMBL" id="SFM98298.1"/>
    </source>
</evidence>
<keyword evidence="6" id="KW-1185">Reference proteome</keyword>
<name>A0A1I4VAV4_9PSEU</name>
<accession>A0A1I4VAV4</accession>
<keyword evidence="2" id="KW-1133">Transmembrane helix</keyword>
<dbReference type="EMBL" id="RBXX01000002">
    <property type="protein sequence ID" value="RKT86201.1"/>
    <property type="molecule type" value="Genomic_DNA"/>
</dbReference>
<dbReference type="Proteomes" id="UP000270697">
    <property type="component" value="Unassembled WGS sequence"/>
</dbReference>
<feature type="compositionally biased region" description="Pro residues" evidence="1">
    <location>
        <begin position="1"/>
        <end position="10"/>
    </location>
</feature>
<dbReference type="AlphaFoldDB" id="A0A1I4VAV4"/>
<reference evidence="4 5" key="1">
    <citation type="submission" date="2016-10" db="EMBL/GenBank/DDBJ databases">
        <authorList>
            <person name="de Groot N.N."/>
        </authorList>
    </citation>
    <scope>NUCLEOTIDE SEQUENCE [LARGE SCALE GENOMIC DNA]</scope>
    <source>
        <strain evidence="4 5">CPCC 201259</strain>
    </source>
</reference>
<feature type="transmembrane region" description="Helical" evidence="2">
    <location>
        <begin position="85"/>
        <end position="106"/>
    </location>
</feature>
<proteinExistence type="predicted"/>
<keyword evidence="2" id="KW-0812">Transmembrane</keyword>
<organism evidence="4 5">
    <name type="scientific">Saccharopolyspora antimicrobica</name>
    <dbReference type="NCBI Taxonomy" id="455193"/>
    <lineage>
        <taxon>Bacteria</taxon>
        <taxon>Bacillati</taxon>
        <taxon>Actinomycetota</taxon>
        <taxon>Actinomycetes</taxon>
        <taxon>Pseudonocardiales</taxon>
        <taxon>Pseudonocardiaceae</taxon>
        <taxon>Saccharopolyspora</taxon>
    </lineage>
</organism>
<evidence type="ECO:0000256" key="1">
    <source>
        <dbReference type="SAM" id="MobiDB-lite"/>
    </source>
</evidence>
<dbReference type="EMBL" id="FOUP01000002">
    <property type="protein sequence ID" value="SFM98298.1"/>
    <property type="molecule type" value="Genomic_DNA"/>
</dbReference>
<feature type="region of interest" description="Disordered" evidence="1">
    <location>
        <begin position="1"/>
        <end position="26"/>
    </location>
</feature>
<reference evidence="3 6" key="2">
    <citation type="submission" date="2018-10" db="EMBL/GenBank/DDBJ databases">
        <title>Sequencing the genomes of 1000 actinobacteria strains.</title>
        <authorList>
            <person name="Klenk H.-P."/>
        </authorList>
    </citation>
    <scope>NUCLEOTIDE SEQUENCE [LARGE SCALE GENOMIC DNA]</scope>
    <source>
        <strain evidence="3 6">DSM 45119</strain>
    </source>
</reference>
<evidence type="ECO:0000313" key="6">
    <source>
        <dbReference type="Proteomes" id="UP000270697"/>
    </source>
</evidence>
<dbReference type="STRING" id="455193.SAMN05421805_10294"/>
<evidence type="ECO:0000313" key="3">
    <source>
        <dbReference type="EMBL" id="RKT86201.1"/>
    </source>
</evidence>
<dbReference type="Proteomes" id="UP000199398">
    <property type="component" value="Unassembled WGS sequence"/>
</dbReference>